<dbReference type="PANTHER" id="PTHR30055:SF234">
    <property type="entry name" value="HTH-TYPE TRANSCRIPTIONAL REGULATOR BETI"/>
    <property type="match status" value="1"/>
</dbReference>
<evidence type="ECO:0000256" key="4">
    <source>
        <dbReference type="PROSITE-ProRule" id="PRU00335"/>
    </source>
</evidence>
<dbReference type="InterPro" id="IPR015292">
    <property type="entry name" value="Tscrpt_reg_YbiH_C"/>
</dbReference>
<dbReference type="InterPro" id="IPR050109">
    <property type="entry name" value="HTH-type_TetR-like_transc_reg"/>
</dbReference>
<dbReference type="GO" id="GO:0003700">
    <property type="term" value="F:DNA-binding transcription factor activity"/>
    <property type="evidence" value="ECO:0007669"/>
    <property type="project" value="TreeGrafter"/>
</dbReference>
<accession>A0A6I6AHN7</accession>
<evidence type="ECO:0000313" key="7">
    <source>
        <dbReference type="Proteomes" id="UP000427281"/>
    </source>
</evidence>
<feature type="domain" description="HTH tetR-type" evidence="5">
    <location>
        <begin position="18"/>
        <end position="78"/>
    </location>
</feature>
<dbReference type="PROSITE" id="PS50977">
    <property type="entry name" value="HTH_TETR_2"/>
    <property type="match status" value="1"/>
</dbReference>
<evidence type="ECO:0000313" key="6">
    <source>
        <dbReference type="EMBL" id="QGQ25768.1"/>
    </source>
</evidence>
<reference evidence="6 7" key="1">
    <citation type="submission" date="2019-09" db="EMBL/GenBank/DDBJ databases">
        <title>Gimesia benthica sp. nov., a novel bacterium isolated from deep-sea water of the Northwest Indian Ocean.</title>
        <authorList>
            <person name="Dai X."/>
        </authorList>
    </citation>
    <scope>NUCLEOTIDE SEQUENCE [LARGE SCALE GENOMIC DNA]</scope>
    <source>
        <strain evidence="6 7">E7</strain>
    </source>
</reference>
<dbReference type="KEGG" id="gim:F1728_25205"/>
<evidence type="ECO:0000259" key="5">
    <source>
        <dbReference type="PROSITE" id="PS50977"/>
    </source>
</evidence>
<dbReference type="Gene3D" id="1.10.357.10">
    <property type="entry name" value="Tetracycline Repressor, domain 2"/>
    <property type="match status" value="1"/>
</dbReference>
<dbReference type="SUPFAM" id="SSF48498">
    <property type="entry name" value="Tetracyclin repressor-like, C-terminal domain"/>
    <property type="match status" value="1"/>
</dbReference>
<dbReference type="SUPFAM" id="SSF46689">
    <property type="entry name" value="Homeodomain-like"/>
    <property type="match status" value="1"/>
</dbReference>
<dbReference type="InterPro" id="IPR036271">
    <property type="entry name" value="Tet_transcr_reg_TetR-rel_C_sf"/>
</dbReference>
<dbReference type="Proteomes" id="UP000427281">
    <property type="component" value="Chromosome"/>
</dbReference>
<evidence type="ECO:0000256" key="2">
    <source>
        <dbReference type="ARBA" id="ARBA00023125"/>
    </source>
</evidence>
<evidence type="ECO:0000256" key="3">
    <source>
        <dbReference type="ARBA" id="ARBA00023163"/>
    </source>
</evidence>
<dbReference type="Pfam" id="PF00440">
    <property type="entry name" value="TetR_N"/>
    <property type="match status" value="1"/>
</dbReference>
<dbReference type="InterPro" id="IPR009057">
    <property type="entry name" value="Homeodomain-like_sf"/>
</dbReference>
<keyword evidence="1" id="KW-0805">Transcription regulation</keyword>
<dbReference type="Gene3D" id="1.10.10.60">
    <property type="entry name" value="Homeodomain-like"/>
    <property type="match status" value="1"/>
</dbReference>
<dbReference type="GO" id="GO:0000976">
    <property type="term" value="F:transcription cis-regulatory region binding"/>
    <property type="evidence" value="ECO:0007669"/>
    <property type="project" value="TreeGrafter"/>
</dbReference>
<gene>
    <name evidence="6" type="ORF">F1728_25205</name>
</gene>
<organism evidence="6 7">
    <name type="scientific">Gimesia benthica</name>
    <dbReference type="NCBI Taxonomy" id="2608982"/>
    <lineage>
        <taxon>Bacteria</taxon>
        <taxon>Pseudomonadati</taxon>
        <taxon>Planctomycetota</taxon>
        <taxon>Planctomycetia</taxon>
        <taxon>Planctomycetales</taxon>
        <taxon>Planctomycetaceae</taxon>
        <taxon>Gimesia</taxon>
    </lineage>
</organism>
<dbReference type="EMBL" id="CP043930">
    <property type="protein sequence ID" value="QGQ25768.1"/>
    <property type="molecule type" value="Genomic_DNA"/>
</dbReference>
<name>A0A6I6AHN7_9PLAN</name>
<evidence type="ECO:0000256" key="1">
    <source>
        <dbReference type="ARBA" id="ARBA00023015"/>
    </source>
</evidence>
<keyword evidence="2 4" id="KW-0238">DNA-binding</keyword>
<dbReference type="Pfam" id="PF09209">
    <property type="entry name" value="CecR_C"/>
    <property type="match status" value="1"/>
</dbReference>
<dbReference type="RefSeq" id="WP_155366366.1">
    <property type="nucleotide sequence ID" value="NZ_CP043930.1"/>
</dbReference>
<dbReference type="AlphaFoldDB" id="A0A6I6AHN7"/>
<dbReference type="InterPro" id="IPR001647">
    <property type="entry name" value="HTH_TetR"/>
</dbReference>
<dbReference type="PANTHER" id="PTHR30055">
    <property type="entry name" value="HTH-TYPE TRANSCRIPTIONAL REGULATOR RUTR"/>
    <property type="match status" value="1"/>
</dbReference>
<sequence length="226" mass="24752">MKKGKQEIIPAKKEGGVSSTRQKILEVAGQVFAEKGFDRATSKEITELANTNAASVNYYFGGLEELYKAVLHEAGSRLITTDTIRSVIEEKSNPQAKLYAFMGIFVQALASPISSSWVLRVISRELVHPTSVAAPFKGKERVERIFIIKNIVSELMGLPANHPAVERGCLSIISPCFMLLICDRPSLQEMFPNLGFTQKDAPALVKHLTDYALAGIASIANDIESK</sequence>
<proteinExistence type="predicted"/>
<keyword evidence="7" id="KW-1185">Reference proteome</keyword>
<protein>
    <submittedName>
        <fullName evidence="6">DUF1956 domain-containing protein</fullName>
    </submittedName>
</protein>
<feature type="DNA-binding region" description="H-T-H motif" evidence="4">
    <location>
        <begin position="41"/>
        <end position="60"/>
    </location>
</feature>
<keyword evidence="3" id="KW-0804">Transcription</keyword>